<evidence type="ECO:0000313" key="10">
    <source>
        <dbReference type="Proteomes" id="UP001595793"/>
    </source>
</evidence>
<dbReference type="Gene3D" id="3.20.20.70">
    <property type="entry name" value="Aldolase class I"/>
    <property type="match status" value="1"/>
</dbReference>
<keyword evidence="4" id="KW-0106">Calcium</keyword>
<accession>A0ABV8H4J5</accession>
<evidence type="ECO:0000313" key="9">
    <source>
        <dbReference type="EMBL" id="MFC4026992.1"/>
    </source>
</evidence>
<dbReference type="Gene3D" id="2.60.40.1180">
    <property type="entry name" value="Golgi alpha-mannosidase II"/>
    <property type="match status" value="1"/>
</dbReference>
<feature type="domain" description="Glycosyl-hydrolase 97 C-terminal oligomerisation" evidence="8">
    <location>
        <begin position="562"/>
        <end position="649"/>
    </location>
</feature>
<comment type="subunit">
    <text evidence="2">Monomer.</text>
</comment>
<dbReference type="Pfam" id="PF14509">
    <property type="entry name" value="GH97_C"/>
    <property type="match status" value="1"/>
</dbReference>
<sequence length="652" mass="73636">MSIIFKTAFSLIGGILLSQSLSAQKTEQLKSPDGNIAVELKNNSGKISYDIRYKNEVFLEDSPLGLETSIGDFSKNLENTSFQKDHIENSYELKKAKVSHVDYVANELVGKFLNSNKDTLIVKFRVSNRDVAYSYQLKSHEGKNSLKILNEKSGFKLPGDATSYISPQATPMIGWMGTKPSYEEEYTLNEKLSTPSKYGVGYTFPALFKISDKGWLLISETGTDSHYPGCRLGEATENGLFEVEFPQEGENNGVAETYAIQSLPASTPWRTITLGSTLKPIVESTVAFDLVEEKYEASMDYKMGRASWSWIVWQDPSINYEDQVEFIDLAADMEWEYVLIDANWDRNIGRKKMEELVNYADSKNVDILLWYNSNGLWNEAPQTPKDKMNNTIQRQKEMAWLQKIGVKGLKIDFFGGDKQVTMKLYEDILTDANNYGLAITFHGCTLPRGWEKMYPNYVTSEAVLASENLIFQQASLDKHALNATLLPFTRNAVGAMDFSPVFLNKRLSRNQENGTVRSTTDAFELATSVLYFSPIQHYGLTPNNLDEQPDYVLNFLKEVPSVWDETIYIGGTPEDYCAMARRKGDKWYIAVVNAKKEKRKISLEIPMLAGQTIKHLFDKKDATAAFEEIKIRKNGKVKLDLASEGGAVLYTE</sequence>
<dbReference type="PANTHER" id="PTHR35803:SF2">
    <property type="entry name" value="RETAINING ALPHA-GALACTOSIDASE"/>
    <property type="match status" value="1"/>
</dbReference>
<dbReference type="InterPro" id="IPR052720">
    <property type="entry name" value="Glycosyl_hydrolase_97"/>
</dbReference>
<dbReference type="Pfam" id="PF10566">
    <property type="entry name" value="Glyco_hydro_97"/>
    <property type="match status" value="1"/>
</dbReference>
<dbReference type="Pfam" id="PF14508">
    <property type="entry name" value="GH97_N"/>
    <property type="match status" value="1"/>
</dbReference>
<dbReference type="EMBL" id="JBHSAS010000006">
    <property type="protein sequence ID" value="MFC4026992.1"/>
    <property type="molecule type" value="Genomic_DNA"/>
</dbReference>
<dbReference type="Gene3D" id="2.70.98.10">
    <property type="match status" value="1"/>
</dbReference>
<evidence type="ECO:0000259" key="7">
    <source>
        <dbReference type="Pfam" id="PF14508"/>
    </source>
</evidence>
<organism evidence="9 10">
    <name type="scientific">Zunongwangia endophytica</name>
    <dbReference type="NCBI Taxonomy" id="1808945"/>
    <lineage>
        <taxon>Bacteria</taxon>
        <taxon>Pseudomonadati</taxon>
        <taxon>Bacteroidota</taxon>
        <taxon>Flavobacteriia</taxon>
        <taxon>Flavobacteriales</taxon>
        <taxon>Flavobacteriaceae</taxon>
        <taxon>Zunongwangia</taxon>
    </lineage>
</organism>
<comment type="caution">
    <text evidence="9">The sequence shown here is derived from an EMBL/GenBank/DDBJ whole genome shotgun (WGS) entry which is preliminary data.</text>
</comment>
<gene>
    <name evidence="9" type="ORF">ACFOS1_06215</name>
</gene>
<dbReference type="InterPro" id="IPR014718">
    <property type="entry name" value="GH-type_carb-bd"/>
</dbReference>
<dbReference type="GO" id="GO:0016787">
    <property type="term" value="F:hydrolase activity"/>
    <property type="evidence" value="ECO:0007669"/>
    <property type="project" value="UniProtKB-KW"/>
</dbReference>
<dbReference type="InterPro" id="IPR019563">
    <property type="entry name" value="GH97_catalytic"/>
</dbReference>
<protein>
    <submittedName>
        <fullName evidence="9">Glycoside hydrolase family 97 catalytic domain-containing protein</fullName>
    </submittedName>
</protein>
<keyword evidence="5" id="KW-0326">Glycosidase</keyword>
<feature type="domain" description="Glycosyl-hydrolase 97 N-terminal" evidence="7">
    <location>
        <begin position="29"/>
        <end position="292"/>
    </location>
</feature>
<evidence type="ECO:0000256" key="3">
    <source>
        <dbReference type="ARBA" id="ARBA00022801"/>
    </source>
</evidence>
<dbReference type="InterPro" id="IPR017853">
    <property type="entry name" value="GH"/>
</dbReference>
<evidence type="ECO:0000256" key="4">
    <source>
        <dbReference type="ARBA" id="ARBA00022837"/>
    </source>
</evidence>
<evidence type="ECO:0000256" key="1">
    <source>
        <dbReference type="ARBA" id="ARBA00001913"/>
    </source>
</evidence>
<evidence type="ECO:0000259" key="8">
    <source>
        <dbReference type="Pfam" id="PF14509"/>
    </source>
</evidence>
<dbReference type="PANTHER" id="PTHR35803">
    <property type="entry name" value="GLUCAN 1,4-ALPHA-GLUCOSIDASE SUSB-RELATED"/>
    <property type="match status" value="1"/>
</dbReference>
<dbReference type="RefSeq" id="WP_290235241.1">
    <property type="nucleotide sequence ID" value="NZ_JAUFPZ010000002.1"/>
</dbReference>
<dbReference type="SUPFAM" id="SSF51445">
    <property type="entry name" value="(Trans)glycosidases"/>
    <property type="match status" value="1"/>
</dbReference>
<reference evidence="10" key="1">
    <citation type="journal article" date="2019" name="Int. J. Syst. Evol. Microbiol.">
        <title>The Global Catalogue of Microorganisms (GCM) 10K type strain sequencing project: providing services to taxonomists for standard genome sequencing and annotation.</title>
        <authorList>
            <consortium name="The Broad Institute Genomics Platform"/>
            <consortium name="The Broad Institute Genome Sequencing Center for Infectious Disease"/>
            <person name="Wu L."/>
            <person name="Ma J."/>
        </authorList>
    </citation>
    <scope>NUCLEOTIDE SEQUENCE [LARGE SCALE GENOMIC DNA]</scope>
    <source>
        <strain evidence="10">CECT 9128</strain>
    </source>
</reference>
<evidence type="ECO:0000256" key="2">
    <source>
        <dbReference type="ARBA" id="ARBA00011245"/>
    </source>
</evidence>
<comment type="cofactor">
    <cofactor evidence="1">
        <name>Ca(2+)</name>
        <dbReference type="ChEBI" id="CHEBI:29108"/>
    </cofactor>
</comment>
<dbReference type="InterPro" id="IPR029486">
    <property type="entry name" value="GH97_N"/>
</dbReference>
<evidence type="ECO:0000256" key="5">
    <source>
        <dbReference type="ARBA" id="ARBA00023295"/>
    </source>
</evidence>
<keyword evidence="10" id="KW-1185">Reference proteome</keyword>
<dbReference type="Proteomes" id="UP001595793">
    <property type="component" value="Unassembled WGS sequence"/>
</dbReference>
<keyword evidence="3 9" id="KW-0378">Hydrolase</keyword>
<evidence type="ECO:0000259" key="6">
    <source>
        <dbReference type="Pfam" id="PF10566"/>
    </source>
</evidence>
<dbReference type="InterPro" id="IPR013780">
    <property type="entry name" value="Glyco_hydro_b"/>
</dbReference>
<proteinExistence type="predicted"/>
<dbReference type="InterPro" id="IPR029483">
    <property type="entry name" value="GH97_C"/>
</dbReference>
<name>A0ABV8H4J5_9FLAO</name>
<dbReference type="InterPro" id="IPR013785">
    <property type="entry name" value="Aldolase_TIM"/>
</dbReference>
<feature type="domain" description="Glycosyl-hydrolase 97 catalytic" evidence="6">
    <location>
        <begin position="308"/>
        <end position="463"/>
    </location>
</feature>